<reference evidence="1" key="1">
    <citation type="journal article" date="2022" name="Int. J. Mol. Sci.">
        <title>Draft Genome of Tanacetum Coccineum: Genomic Comparison of Closely Related Tanacetum-Family Plants.</title>
        <authorList>
            <person name="Yamashiro T."/>
            <person name="Shiraishi A."/>
            <person name="Nakayama K."/>
            <person name="Satake H."/>
        </authorList>
    </citation>
    <scope>NUCLEOTIDE SEQUENCE</scope>
</reference>
<evidence type="ECO:0000313" key="2">
    <source>
        <dbReference type="Proteomes" id="UP001151760"/>
    </source>
</evidence>
<proteinExistence type="predicted"/>
<gene>
    <name evidence="1" type="ORF">Tco_0989201</name>
</gene>
<dbReference type="EMBL" id="BQNB010016647">
    <property type="protein sequence ID" value="GJT54147.1"/>
    <property type="molecule type" value="Genomic_DNA"/>
</dbReference>
<organism evidence="1 2">
    <name type="scientific">Tanacetum coccineum</name>
    <dbReference type="NCBI Taxonomy" id="301880"/>
    <lineage>
        <taxon>Eukaryota</taxon>
        <taxon>Viridiplantae</taxon>
        <taxon>Streptophyta</taxon>
        <taxon>Embryophyta</taxon>
        <taxon>Tracheophyta</taxon>
        <taxon>Spermatophyta</taxon>
        <taxon>Magnoliopsida</taxon>
        <taxon>eudicotyledons</taxon>
        <taxon>Gunneridae</taxon>
        <taxon>Pentapetalae</taxon>
        <taxon>asterids</taxon>
        <taxon>campanulids</taxon>
        <taxon>Asterales</taxon>
        <taxon>Asteraceae</taxon>
        <taxon>Asteroideae</taxon>
        <taxon>Anthemideae</taxon>
        <taxon>Anthemidinae</taxon>
        <taxon>Tanacetum</taxon>
    </lineage>
</organism>
<comment type="caution">
    <text evidence="1">The sequence shown here is derived from an EMBL/GenBank/DDBJ whole genome shotgun (WGS) entry which is preliminary data.</text>
</comment>
<sequence length="107" mass="11627">MPSHCAGCLRRGVRGNVLLKKDSEESSKAAVKGTSSSSTNTINVAFVSKTTLAVQMEQLILLMSKPNSPQLNNEDLQQIHPDDLEEIDLNGAVAMLTNEGKDYSEEH</sequence>
<dbReference type="Proteomes" id="UP001151760">
    <property type="component" value="Unassembled WGS sequence"/>
</dbReference>
<reference evidence="1" key="2">
    <citation type="submission" date="2022-01" db="EMBL/GenBank/DDBJ databases">
        <authorList>
            <person name="Yamashiro T."/>
            <person name="Shiraishi A."/>
            <person name="Satake H."/>
            <person name="Nakayama K."/>
        </authorList>
    </citation>
    <scope>NUCLEOTIDE SEQUENCE</scope>
</reference>
<accession>A0ABQ5EUH3</accession>
<protein>
    <submittedName>
        <fullName evidence="1">Uncharacterized protein</fullName>
    </submittedName>
</protein>
<keyword evidence="2" id="KW-1185">Reference proteome</keyword>
<name>A0ABQ5EUH3_9ASTR</name>
<evidence type="ECO:0000313" key="1">
    <source>
        <dbReference type="EMBL" id="GJT54147.1"/>
    </source>
</evidence>